<evidence type="ECO:0000313" key="2">
    <source>
        <dbReference type="EMBL" id="AYV81570.1"/>
    </source>
</evidence>
<keyword evidence="1" id="KW-0812">Transmembrane</keyword>
<feature type="transmembrane region" description="Helical" evidence="1">
    <location>
        <begin position="71"/>
        <end position="94"/>
    </location>
</feature>
<feature type="transmembrane region" description="Helical" evidence="1">
    <location>
        <begin position="196"/>
        <end position="216"/>
    </location>
</feature>
<name>A0A3G5A349_9VIRU</name>
<keyword evidence="1" id="KW-0472">Membrane</keyword>
<proteinExistence type="predicted"/>
<keyword evidence="1" id="KW-1133">Transmembrane helix</keyword>
<feature type="non-terminal residue" evidence="2">
    <location>
        <position position="1"/>
    </location>
</feature>
<accession>A0A3G5A349</accession>
<organism evidence="2">
    <name type="scientific">Harvfovirus sp</name>
    <dbReference type="NCBI Taxonomy" id="2487768"/>
    <lineage>
        <taxon>Viruses</taxon>
        <taxon>Varidnaviria</taxon>
        <taxon>Bamfordvirae</taxon>
        <taxon>Nucleocytoviricota</taxon>
        <taxon>Megaviricetes</taxon>
        <taxon>Imitervirales</taxon>
        <taxon>Mimiviridae</taxon>
        <taxon>Klosneuvirinae</taxon>
    </lineage>
</organism>
<evidence type="ECO:0000256" key="1">
    <source>
        <dbReference type="SAM" id="Phobius"/>
    </source>
</evidence>
<gene>
    <name evidence="2" type="ORF">Harvfovirus41_15</name>
</gene>
<protein>
    <submittedName>
        <fullName evidence="2">Uncharacterized protein</fullName>
    </submittedName>
</protein>
<reference evidence="2" key="1">
    <citation type="submission" date="2018-10" db="EMBL/GenBank/DDBJ databases">
        <title>Hidden diversity of soil giant viruses.</title>
        <authorList>
            <person name="Schulz F."/>
            <person name="Alteio L."/>
            <person name="Goudeau D."/>
            <person name="Ryan E.M."/>
            <person name="Malmstrom R.R."/>
            <person name="Blanchard J."/>
            <person name="Woyke T."/>
        </authorList>
    </citation>
    <scope>NUCLEOTIDE SEQUENCE</scope>
    <source>
        <strain evidence="2">HAV1</strain>
    </source>
</reference>
<sequence>YQEFREVTCLDITDCGSDPVMRIKSNECVKIKDPSGKEFILPFLAGCWLPFDEQRCYTDGQVVRKESQLGMALLCGVIYLLVMLSCNRLIYIFWPVQPIYPGYRIKNDLGSIMGCMILTYLLSAIIIFLESLISYKVSCDEYVSDGIYQPIDRVKWHDSYGTSQVGVIASYSGQPNVLPHECWIYENTIVFRGPMYFLELGALMLGFTCGVILLWLGKLYLDENYEFLPCQVRRKTEETSRLLGSV</sequence>
<dbReference type="EMBL" id="MK072283">
    <property type="protein sequence ID" value="AYV81570.1"/>
    <property type="molecule type" value="Genomic_DNA"/>
</dbReference>
<feature type="transmembrane region" description="Helical" evidence="1">
    <location>
        <begin position="109"/>
        <end position="129"/>
    </location>
</feature>